<evidence type="ECO:0000313" key="3">
    <source>
        <dbReference type="EMBL" id="MEV5508342.1"/>
    </source>
</evidence>
<dbReference type="InterPro" id="IPR036412">
    <property type="entry name" value="HAD-like_sf"/>
</dbReference>
<name>A0ABV3JZP0_STRON</name>
<evidence type="ECO:0000256" key="1">
    <source>
        <dbReference type="ARBA" id="ARBA00022729"/>
    </source>
</evidence>
<keyword evidence="1 2" id="KW-0732">Signal</keyword>
<dbReference type="SUPFAM" id="SSF56784">
    <property type="entry name" value="HAD-like"/>
    <property type="match status" value="1"/>
</dbReference>
<proteinExistence type="predicted"/>
<dbReference type="InterPro" id="IPR023214">
    <property type="entry name" value="HAD_sf"/>
</dbReference>
<sequence length="196" mass="21034">MSAAKTVKYRRLAVLAALAAASLSTAATAQAAPEQGAPSYQTWQSDVRKAIAPAIPWLSKRIGAGAEQGEDAGKPAIVLDIDNTSLETYYHPGQANKPVLSVAQWAHRHGMAVLFVTARTSSSSARQQLTDAGYPVDAICTRDHGESKDEGKERCREELTEDGYTITANIGNRATDFAGGYYEKGFKLPDYNGRLS</sequence>
<dbReference type="PANTHER" id="PTHR31284:SF10">
    <property type="entry name" value="ACID PHOSPHATASE-LIKE PROTEIN"/>
    <property type="match status" value="1"/>
</dbReference>
<dbReference type="Proteomes" id="UP001552594">
    <property type="component" value="Unassembled WGS sequence"/>
</dbReference>
<accession>A0ABV3JZP0</accession>
<dbReference type="Pfam" id="PF03767">
    <property type="entry name" value="Acid_phosphat_B"/>
    <property type="match status" value="1"/>
</dbReference>
<dbReference type="EMBL" id="JBFAUK010000013">
    <property type="protein sequence ID" value="MEV5508342.1"/>
    <property type="molecule type" value="Genomic_DNA"/>
</dbReference>
<dbReference type="Gene3D" id="3.40.50.1000">
    <property type="entry name" value="HAD superfamily/HAD-like"/>
    <property type="match status" value="1"/>
</dbReference>
<keyword evidence="4" id="KW-1185">Reference proteome</keyword>
<comment type="caution">
    <text evidence="3">The sequence shown here is derived from an EMBL/GenBank/DDBJ whole genome shotgun (WGS) entry which is preliminary data.</text>
</comment>
<dbReference type="RefSeq" id="WP_109279215.1">
    <property type="nucleotide sequence ID" value="NZ_JBFAUK010000013.1"/>
</dbReference>
<evidence type="ECO:0000256" key="2">
    <source>
        <dbReference type="SAM" id="SignalP"/>
    </source>
</evidence>
<gene>
    <name evidence="3" type="ORF">AB0L16_18000</name>
</gene>
<organism evidence="3 4">
    <name type="scientific">Streptomyces orinoci</name>
    <name type="common">Streptoverticillium orinoci</name>
    <dbReference type="NCBI Taxonomy" id="67339"/>
    <lineage>
        <taxon>Bacteria</taxon>
        <taxon>Bacillati</taxon>
        <taxon>Actinomycetota</taxon>
        <taxon>Actinomycetes</taxon>
        <taxon>Kitasatosporales</taxon>
        <taxon>Streptomycetaceae</taxon>
        <taxon>Streptomyces</taxon>
    </lineage>
</organism>
<dbReference type="InterPro" id="IPR005519">
    <property type="entry name" value="Acid_phosphat_B-like"/>
</dbReference>
<evidence type="ECO:0000313" key="4">
    <source>
        <dbReference type="Proteomes" id="UP001552594"/>
    </source>
</evidence>
<reference evidence="3 4" key="1">
    <citation type="submission" date="2024-06" db="EMBL/GenBank/DDBJ databases">
        <title>The Natural Products Discovery Center: Release of the First 8490 Sequenced Strains for Exploring Actinobacteria Biosynthetic Diversity.</title>
        <authorList>
            <person name="Kalkreuter E."/>
            <person name="Kautsar S.A."/>
            <person name="Yang D."/>
            <person name="Bader C.D."/>
            <person name="Teijaro C.N."/>
            <person name="Fluegel L."/>
            <person name="Davis C.M."/>
            <person name="Simpson J.R."/>
            <person name="Lauterbach L."/>
            <person name="Steele A.D."/>
            <person name="Gui C."/>
            <person name="Meng S."/>
            <person name="Li G."/>
            <person name="Viehrig K."/>
            <person name="Ye F."/>
            <person name="Su P."/>
            <person name="Kiefer A.F."/>
            <person name="Nichols A."/>
            <person name="Cepeda A.J."/>
            <person name="Yan W."/>
            <person name="Fan B."/>
            <person name="Jiang Y."/>
            <person name="Adhikari A."/>
            <person name="Zheng C.-J."/>
            <person name="Schuster L."/>
            <person name="Cowan T.M."/>
            <person name="Smanski M.J."/>
            <person name="Chevrette M.G."/>
            <person name="De Carvalho L.P.S."/>
            <person name="Shen B."/>
        </authorList>
    </citation>
    <scope>NUCLEOTIDE SEQUENCE [LARGE SCALE GENOMIC DNA]</scope>
    <source>
        <strain evidence="3 4">NPDC052347</strain>
    </source>
</reference>
<feature type="chain" id="PRO_5046357635" evidence="2">
    <location>
        <begin position="32"/>
        <end position="196"/>
    </location>
</feature>
<feature type="signal peptide" evidence="2">
    <location>
        <begin position="1"/>
        <end position="31"/>
    </location>
</feature>
<protein>
    <submittedName>
        <fullName evidence="3">HAD family acid phosphatase</fullName>
    </submittedName>
</protein>
<dbReference type="PANTHER" id="PTHR31284">
    <property type="entry name" value="ACID PHOSPHATASE-LIKE PROTEIN"/>
    <property type="match status" value="1"/>
</dbReference>